<dbReference type="EMBL" id="JAWJWF010000048">
    <property type="protein sequence ID" value="KAK6620166.1"/>
    <property type="molecule type" value="Genomic_DNA"/>
</dbReference>
<keyword evidence="2" id="KW-0521">NADP</keyword>
<dbReference type="Pfam" id="PF00106">
    <property type="entry name" value="adh_short"/>
    <property type="match status" value="1"/>
</dbReference>
<evidence type="ECO:0000313" key="8">
    <source>
        <dbReference type="Proteomes" id="UP001372834"/>
    </source>
</evidence>
<evidence type="ECO:0000256" key="4">
    <source>
        <dbReference type="RuleBase" id="RU000363"/>
    </source>
</evidence>
<dbReference type="CDD" id="cd05356">
    <property type="entry name" value="17beta-HSD1_like_SDR_c"/>
    <property type="match status" value="1"/>
</dbReference>
<accession>A0AAN8PIW7</accession>
<keyword evidence="3" id="KW-0560">Oxidoreductase</keyword>
<dbReference type="FunFam" id="3.40.50.720:FF:000137">
    <property type="entry name" value="Hydroxysteroid (17-beta) dehydrogenase 3"/>
    <property type="match status" value="1"/>
</dbReference>
<dbReference type="PIRSF" id="PIRSF000126">
    <property type="entry name" value="11-beta-HSD1"/>
    <property type="match status" value="1"/>
</dbReference>
<evidence type="ECO:0000313" key="6">
    <source>
        <dbReference type="EMBL" id="KAK6634359.1"/>
    </source>
</evidence>
<dbReference type="Proteomes" id="UP001359485">
    <property type="component" value="Unassembled WGS sequence"/>
</dbReference>
<evidence type="ECO:0000256" key="2">
    <source>
        <dbReference type="ARBA" id="ARBA00022857"/>
    </source>
</evidence>
<dbReference type="InterPro" id="IPR036291">
    <property type="entry name" value="NAD(P)-bd_dom_sf"/>
</dbReference>
<dbReference type="GO" id="GO:0005783">
    <property type="term" value="C:endoplasmic reticulum"/>
    <property type="evidence" value="ECO:0007669"/>
    <property type="project" value="TreeGrafter"/>
</dbReference>
<comment type="caution">
    <text evidence="6">The sequence shown here is derived from an EMBL/GenBank/DDBJ whole genome shotgun (WGS) entry which is preliminary data.</text>
</comment>
<reference evidence="6 8" key="1">
    <citation type="submission" date="2023-10" db="EMBL/GenBank/DDBJ databases">
        <title>Genomes of two closely related lineages of the louse Polyplax serrata with different host specificities.</title>
        <authorList>
            <person name="Martinu J."/>
            <person name="Tarabai H."/>
            <person name="Stefka J."/>
            <person name="Hypsa V."/>
        </authorList>
    </citation>
    <scope>NUCLEOTIDE SEQUENCE [LARGE SCALE GENOMIC DNA]</scope>
    <source>
        <strain evidence="5">98ZLc_SE</strain>
        <strain evidence="6">HR10_N</strain>
    </source>
</reference>
<sequence>MTPLEIIGLLSLIYFGIRLAFKATKCAYRVCIKGPLRSDILTKQKGRWAVVTGATDGIGKSYANSLAAMGMNVVLISRDIKKLNQCAGDIEARHNVQTKVIATDFTKDNEIYDDIESALEQLEIGVLVNNVGISYSYPEVFLDLPDKQKFFTAIIRANVMSVTKMCEIVMPGMVNRRSGVVINISSASALLPSPMLTVYAATKRYVEKFSDELRTEYEKEGLVVQTVLPGFVATKMAKIRKSTWLAPSPDRFVQSALKKVGVVDHTTGYFPHTLFVKTINGIHSICPALANYMVMNSLGKVRARALASLKKKAAAEEQS</sequence>
<dbReference type="AlphaFoldDB" id="A0AAN8PIW7"/>
<organism evidence="6 8">
    <name type="scientific">Polyplax serrata</name>
    <name type="common">Common mouse louse</name>
    <dbReference type="NCBI Taxonomy" id="468196"/>
    <lineage>
        <taxon>Eukaryota</taxon>
        <taxon>Metazoa</taxon>
        <taxon>Ecdysozoa</taxon>
        <taxon>Arthropoda</taxon>
        <taxon>Hexapoda</taxon>
        <taxon>Insecta</taxon>
        <taxon>Pterygota</taxon>
        <taxon>Neoptera</taxon>
        <taxon>Paraneoptera</taxon>
        <taxon>Psocodea</taxon>
        <taxon>Troctomorpha</taxon>
        <taxon>Phthiraptera</taxon>
        <taxon>Anoplura</taxon>
        <taxon>Polyplacidae</taxon>
        <taxon>Polyplax</taxon>
    </lineage>
</organism>
<dbReference type="Gene3D" id="3.40.50.720">
    <property type="entry name" value="NAD(P)-binding Rossmann-like Domain"/>
    <property type="match status" value="1"/>
</dbReference>
<keyword evidence="7" id="KW-1185">Reference proteome</keyword>
<dbReference type="GO" id="GO:0016491">
    <property type="term" value="F:oxidoreductase activity"/>
    <property type="evidence" value="ECO:0007669"/>
    <property type="project" value="UniProtKB-KW"/>
</dbReference>
<dbReference type="PRINTS" id="PR00080">
    <property type="entry name" value="SDRFAMILY"/>
</dbReference>
<dbReference type="InterPro" id="IPR002347">
    <property type="entry name" value="SDR_fam"/>
</dbReference>
<dbReference type="PANTHER" id="PTHR43899:SF13">
    <property type="entry name" value="RH59310P"/>
    <property type="match status" value="1"/>
</dbReference>
<comment type="similarity">
    <text evidence="1 4">Belongs to the short-chain dehydrogenases/reductases (SDR) family.</text>
</comment>
<name>A0AAN8PIW7_POLSC</name>
<dbReference type="PANTHER" id="PTHR43899">
    <property type="entry name" value="RH59310P"/>
    <property type="match status" value="1"/>
</dbReference>
<dbReference type="PRINTS" id="PR00081">
    <property type="entry name" value="GDHRDH"/>
</dbReference>
<protein>
    <submittedName>
        <fullName evidence="6">Uncharacterized protein</fullName>
    </submittedName>
</protein>
<evidence type="ECO:0000256" key="3">
    <source>
        <dbReference type="ARBA" id="ARBA00023002"/>
    </source>
</evidence>
<proteinExistence type="inferred from homology"/>
<dbReference type="SUPFAM" id="SSF51735">
    <property type="entry name" value="NAD(P)-binding Rossmann-fold domains"/>
    <property type="match status" value="1"/>
</dbReference>
<gene>
    <name evidence="6" type="ORF">RUM43_011759</name>
    <name evidence="5" type="ORF">RUM44_006567</name>
</gene>
<evidence type="ECO:0000313" key="5">
    <source>
        <dbReference type="EMBL" id="KAK6620166.1"/>
    </source>
</evidence>
<dbReference type="InterPro" id="IPR051019">
    <property type="entry name" value="VLCFA-Steroid_DH"/>
</dbReference>
<evidence type="ECO:0000313" key="7">
    <source>
        <dbReference type="Proteomes" id="UP001359485"/>
    </source>
</evidence>
<evidence type="ECO:0000256" key="1">
    <source>
        <dbReference type="ARBA" id="ARBA00006484"/>
    </source>
</evidence>
<dbReference type="Proteomes" id="UP001372834">
    <property type="component" value="Unassembled WGS sequence"/>
</dbReference>
<dbReference type="EMBL" id="JAWJWE010000005">
    <property type="protein sequence ID" value="KAK6634359.1"/>
    <property type="molecule type" value="Genomic_DNA"/>
</dbReference>